<dbReference type="RefSeq" id="WP_215628480.1">
    <property type="nucleotide sequence ID" value="NZ_CP067089.2"/>
</dbReference>
<evidence type="ECO:0000259" key="4">
    <source>
        <dbReference type="PROSITE" id="PS50887"/>
    </source>
</evidence>
<dbReference type="FunFam" id="3.30.70.270:FF:000001">
    <property type="entry name" value="Diguanylate cyclase domain protein"/>
    <property type="match status" value="1"/>
</dbReference>
<dbReference type="KEGG" id="bhc:JFL75_09740"/>
<dbReference type="Gene3D" id="3.30.70.270">
    <property type="match status" value="1"/>
</dbReference>
<dbReference type="CDD" id="cd01949">
    <property type="entry name" value="GGDEF"/>
    <property type="match status" value="1"/>
</dbReference>
<keyword evidence="3" id="KW-1133">Transmembrane helix</keyword>
<accession>A0A7T7XRH8</accession>
<dbReference type="GO" id="GO:0043709">
    <property type="term" value="P:cell adhesion involved in single-species biofilm formation"/>
    <property type="evidence" value="ECO:0007669"/>
    <property type="project" value="TreeGrafter"/>
</dbReference>
<dbReference type="PANTHER" id="PTHR45138:SF9">
    <property type="entry name" value="DIGUANYLATE CYCLASE DGCM-RELATED"/>
    <property type="match status" value="1"/>
</dbReference>
<reference evidence="5" key="1">
    <citation type="submission" date="2021-01" db="EMBL/GenBank/DDBJ databases">
        <title>Description of Breznakiella homolactica.</title>
        <authorList>
            <person name="Song Y."/>
            <person name="Brune A."/>
        </authorList>
    </citation>
    <scope>NUCLEOTIDE SEQUENCE</scope>
    <source>
        <strain evidence="5">RmG30</strain>
    </source>
</reference>
<evidence type="ECO:0000313" key="5">
    <source>
        <dbReference type="EMBL" id="QQO11171.1"/>
    </source>
</evidence>
<dbReference type="GO" id="GO:0005886">
    <property type="term" value="C:plasma membrane"/>
    <property type="evidence" value="ECO:0007669"/>
    <property type="project" value="TreeGrafter"/>
</dbReference>
<dbReference type="EMBL" id="CP067089">
    <property type="protein sequence ID" value="QQO11171.1"/>
    <property type="molecule type" value="Genomic_DNA"/>
</dbReference>
<feature type="transmembrane region" description="Helical" evidence="3">
    <location>
        <begin position="175"/>
        <end position="194"/>
    </location>
</feature>
<dbReference type="GO" id="GO:1902201">
    <property type="term" value="P:negative regulation of bacterial-type flagellum-dependent cell motility"/>
    <property type="evidence" value="ECO:0007669"/>
    <property type="project" value="TreeGrafter"/>
</dbReference>
<comment type="catalytic activity">
    <reaction evidence="2">
        <text>2 GTP = 3',3'-c-di-GMP + 2 diphosphate</text>
        <dbReference type="Rhea" id="RHEA:24898"/>
        <dbReference type="ChEBI" id="CHEBI:33019"/>
        <dbReference type="ChEBI" id="CHEBI:37565"/>
        <dbReference type="ChEBI" id="CHEBI:58805"/>
        <dbReference type="EC" id="2.7.7.65"/>
    </reaction>
</comment>
<dbReference type="SUPFAM" id="SSF55073">
    <property type="entry name" value="Nucleotide cyclase"/>
    <property type="match status" value="1"/>
</dbReference>
<dbReference type="InterPro" id="IPR050469">
    <property type="entry name" value="Diguanylate_Cyclase"/>
</dbReference>
<dbReference type="PANTHER" id="PTHR45138">
    <property type="entry name" value="REGULATORY COMPONENTS OF SENSORY TRANSDUCTION SYSTEM"/>
    <property type="match status" value="1"/>
</dbReference>
<feature type="transmembrane region" description="Helical" evidence="3">
    <location>
        <begin position="142"/>
        <end position="163"/>
    </location>
</feature>
<dbReference type="EC" id="2.7.7.65" evidence="1"/>
<keyword evidence="6" id="KW-1185">Reference proteome</keyword>
<dbReference type="NCBIfam" id="TIGR00254">
    <property type="entry name" value="GGDEF"/>
    <property type="match status" value="1"/>
</dbReference>
<dbReference type="SMART" id="SM00267">
    <property type="entry name" value="GGDEF"/>
    <property type="match status" value="1"/>
</dbReference>
<gene>
    <name evidence="5" type="ORF">JFL75_09740</name>
</gene>
<keyword evidence="3" id="KW-0812">Transmembrane</keyword>
<dbReference type="Pfam" id="PF00990">
    <property type="entry name" value="GGDEF"/>
    <property type="match status" value="1"/>
</dbReference>
<feature type="transmembrane region" description="Helical" evidence="3">
    <location>
        <begin position="37"/>
        <end position="57"/>
    </location>
</feature>
<feature type="transmembrane region" description="Helical" evidence="3">
    <location>
        <begin position="93"/>
        <end position="113"/>
    </location>
</feature>
<keyword evidence="3" id="KW-0472">Membrane</keyword>
<organism evidence="5 6">
    <name type="scientific">Breznakiella homolactica</name>
    <dbReference type="NCBI Taxonomy" id="2798577"/>
    <lineage>
        <taxon>Bacteria</taxon>
        <taxon>Pseudomonadati</taxon>
        <taxon>Spirochaetota</taxon>
        <taxon>Spirochaetia</taxon>
        <taxon>Spirochaetales</taxon>
        <taxon>Breznakiellaceae</taxon>
        <taxon>Breznakiella</taxon>
    </lineage>
</organism>
<evidence type="ECO:0000313" key="6">
    <source>
        <dbReference type="Proteomes" id="UP000595917"/>
    </source>
</evidence>
<dbReference type="AlphaFoldDB" id="A0A7T7XRH8"/>
<feature type="transmembrane region" description="Helical" evidence="3">
    <location>
        <begin position="119"/>
        <end position="137"/>
    </location>
</feature>
<dbReference type="InterPro" id="IPR043128">
    <property type="entry name" value="Rev_trsase/Diguanyl_cyclase"/>
</dbReference>
<evidence type="ECO:0000256" key="3">
    <source>
        <dbReference type="SAM" id="Phobius"/>
    </source>
</evidence>
<proteinExistence type="predicted"/>
<evidence type="ECO:0000256" key="1">
    <source>
        <dbReference type="ARBA" id="ARBA00012528"/>
    </source>
</evidence>
<evidence type="ECO:0000256" key="2">
    <source>
        <dbReference type="ARBA" id="ARBA00034247"/>
    </source>
</evidence>
<sequence>MNTNSVRINRICEFENKKLEHHYLEEYGNRTKKILRIMVLVSGSAYFAIVLFDFFYLGDFYKVLPSLVSRSAILLCSAALFSVANRVKSFNRYAFLLTVYEALLYVSYMGILYEQRAQGFMQQAMALIVVILLIFAVPNRWIYCVVCSLFTVGLFFFLTPRYIENLKLYQQIEALIYLIIVLCLAAIFIFRSNYFQRIQFVKESQLEILSVTDKLTRIYNRSKFDESLEEWFALAQNSSIPFSVIMFDLDNFKKLNDTYGHLKGDEVLVACSELVKASMRAKDIFARWGGEEFMILLPLTKLKNAADLAERLRSKIEEMVLDGEISVTASFGVAEFTPAESMEDFLCRLDSLMYKAKKSGKNRVLW</sequence>
<name>A0A7T7XRH8_9SPIR</name>
<protein>
    <recommendedName>
        <fullName evidence="1">diguanylate cyclase</fullName>
        <ecNumber evidence="1">2.7.7.65</ecNumber>
    </recommendedName>
</protein>
<dbReference type="GO" id="GO:0052621">
    <property type="term" value="F:diguanylate cyclase activity"/>
    <property type="evidence" value="ECO:0007669"/>
    <property type="project" value="UniProtKB-EC"/>
</dbReference>
<dbReference type="InterPro" id="IPR029787">
    <property type="entry name" value="Nucleotide_cyclase"/>
</dbReference>
<dbReference type="Proteomes" id="UP000595917">
    <property type="component" value="Chromosome"/>
</dbReference>
<dbReference type="InterPro" id="IPR000160">
    <property type="entry name" value="GGDEF_dom"/>
</dbReference>
<feature type="transmembrane region" description="Helical" evidence="3">
    <location>
        <begin position="63"/>
        <end position="81"/>
    </location>
</feature>
<dbReference type="PROSITE" id="PS50887">
    <property type="entry name" value="GGDEF"/>
    <property type="match status" value="1"/>
</dbReference>
<feature type="domain" description="GGDEF" evidence="4">
    <location>
        <begin position="240"/>
        <end position="366"/>
    </location>
</feature>